<feature type="compositionally biased region" description="Basic and acidic residues" evidence="2">
    <location>
        <begin position="247"/>
        <end position="260"/>
    </location>
</feature>
<evidence type="ECO:0000256" key="1">
    <source>
        <dbReference type="SAM" id="Coils"/>
    </source>
</evidence>
<sequence>MTKNVVGRLLNLENEMKTVLSICEIGNNDNKARIESNLDTLDTTKSTECHKINRLKGTYTQLRETRIPSGIFQKKYTVDKAIPKSHLALAKGRVEGDTLAKRKTVQFSSAQNISKRGESAEGINTSEYSNYSHYVSHGRTLRPAKEILCDISQYGSENSVHRRMTLWCSSCRRRTYECICRNKCYRKLRECGNEQQESDVPKESFIHQIKPDLQENPVIIELAKKIERKEKEELTKSGDINDKSKFLKKETECSESEPNKRPITAPFKLKESPLEERRTKSEEKTFRTKTKRAELEGIPEEQIKMDDLLRCDVDYLEDKMVIRLAEVASTEGCRPSQDFAPLKQGSDLSDETTLKIAEIIEKNHQKIEDMRRAKVAALTRAKYMKEKYDKLAETKNEIQDKLEKLSERNESLEKDLKEAEETKKKILQELEYLKNIKSMQAHRPDKEIEPCKDTLSENLQDRKWPMIQGDDSGLTGSSMEVCPVKRAASCEHHNLYRRQEAVYKRFVQGLSVLEKVIRNSRAREKRATETKTEVARKRKKILERLNLEKMELLKAVKQLREERRMNMDEIIRKDGELELTKKSLREKCEALEETSKELESIRAKSVLLEDQVRALRKSMENIETIHQSLLKERQSYEELIEKIKGENMDMQERLNNEKDSVLIKNKIIQDQQETIKRLRDKVEEVKNMTKKIESLEKLVSLEREEKLEQQETIERLKRKKEDLKMKVKSLEADLLLAPQEVVRDLQKTQVVLHELENQVQVKQKEWEVILQSLAREKEQACNVAAFATKKLIQTTSDFQRQSDAQKKLYRILTENLVEKKKRSQEGQGKSSPRFNDEAAQESVEVDQLCEDSIFAGRYGYNTRMPNILKKGSA</sequence>
<proteinExistence type="predicted"/>
<reference evidence="3" key="1">
    <citation type="journal article" date="2024" name="Gigascience">
        <title>Chromosome-level genome of the poultry shaft louse Menopon gallinae provides insight into the host-switching and adaptive evolution of parasitic lice.</title>
        <authorList>
            <person name="Xu Y."/>
            <person name="Ma L."/>
            <person name="Liu S."/>
            <person name="Liang Y."/>
            <person name="Liu Q."/>
            <person name="He Z."/>
            <person name="Tian L."/>
            <person name="Duan Y."/>
            <person name="Cai W."/>
            <person name="Li H."/>
            <person name="Song F."/>
        </authorList>
    </citation>
    <scope>NUCLEOTIDE SEQUENCE</scope>
    <source>
        <strain evidence="3">Cailab_2023a</strain>
    </source>
</reference>
<accession>A0AAW2HU35</accession>
<evidence type="ECO:0000256" key="2">
    <source>
        <dbReference type="SAM" id="MobiDB-lite"/>
    </source>
</evidence>
<organism evidence="3">
    <name type="scientific">Menopon gallinae</name>
    <name type="common">poultry shaft louse</name>
    <dbReference type="NCBI Taxonomy" id="328185"/>
    <lineage>
        <taxon>Eukaryota</taxon>
        <taxon>Metazoa</taxon>
        <taxon>Ecdysozoa</taxon>
        <taxon>Arthropoda</taxon>
        <taxon>Hexapoda</taxon>
        <taxon>Insecta</taxon>
        <taxon>Pterygota</taxon>
        <taxon>Neoptera</taxon>
        <taxon>Paraneoptera</taxon>
        <taxon>Psocodea</taxon>
        <taxon>Troctomorpha</taxon>
        <taxon>Phthiraptera</taxon>
        <taxon>Amblycera</taxon>
        <taxon>Menoponidae</taxon>
        <taxon>Menopon</taxon>
    </lineage>
</organism>
<comment type="caution">
    <text evidence="3">The sequence shown here is derived from an EMBL/GenBank/DDBJ whole genome shotgun (WGS) entry which is preliminary data.</text>
</comment>
<feature type="coiled-coil region" evidence="1">
    <location>
        <begin position="542"/>
        <end position="765"/>
    </location>
</feature>
<gene>
    <name evidence="3" type="ORF">PYX00_006014</name>
</gene>
<feature type="coiled-coil region" evidence="1">
    <location>
        <begin position="381"/>
        <end position="436"/>
    </location>
</feature>
<evidence type="ECO:0000313" key="3">
    <source>
        <dbReference type="EMBL" id="KAL0273317.1"/>
    </source>
</evidence>
<dbReference type="EMBL" id="JARGDH010000003">
    <property type="protein sequence ID" value="KAL0273317.1"/>
    <property type="molecule type" value="Genomic_DNA"/>
</dbReference>
<name>A0AAW2HU35_9NEOP</name>
<feature type="compositionally biased region" description="Basic and acidic residues" evidence="2">
    <location>
        <begin position="268"/>
        <end position="291"/>
    </location>
</feature>
<feature type="region of interest" description="Disordered" evidence="2">
    <location>
        <begin position="820"/>
        <end position="844"/>
    </location>
</feature>
<keyword evidence="1" id="KW-0175">Coiled coil</keyword>
<feature type="region of interest" description="Disordered" evidence="2">
    <location>
        <begin position="247"/>
        <end position="291"/>
    </location>
</feature>
<dbReference type="AlphaFoldDB" id="A0AAW2HU35"/>
<protein>
    <submittedName>
        <fullName evidence="3">Uncharacterized protein</fullName>
    </submittedName>
</protein>